<comment type="caution">
    <text evidence="1">The sequence shown here is derived from an EMBL/GenBank/DDBJ whole genome shotgun (WGS) entry which is preliminary data.</text>
</comment>
<dbReference type="Proteomes" id="UP000485562">
    <property type="component" value="Unassembled WGS sequence"/>
</dbReference>
<name>A0A1V6CEW1_UNCT6</name>
<accession>A0A1V6CEW1</accession>
<dbReference type="EMBL" id="MWDQ01000012">
    <property type="protein sequence ID" value="OQB75439.1"/>
    <property type="molecule type" value="Genomic_DNA"/>
</dbReference>
<proteinExistence type="predicted"/>
<protein>
    <submittedName>
        <fullName evidence="1">Uncharacterized protein</fullName>
    </submittedName>
</protein>
<evidence type="ECO:0000313" key="1">
    <source>
        <dbReference type="EMBL" id="OQB75439.1"/>
    </source>
</evidence>
<reference evidence="1" key="1">
    <citation type="submission" date="2017-02" db="EMBL/GenBank/DDBJ databases">
        <title>Delving into the versatile metabolic prowess of the omnipresent phylum Bacteroidetes.</title>
        <authorList>
            <person name="Nobu M.K."/>
            <person name="Mei R."/>
            <person name="Narihiro T."/>
            <person name="Kuroda K."/>
            <person name="Liu W.-T."/>
        </authorList>
    </citation>
    <scope>NUCLEOTIDE SEQUENCE</scope>
    <source>
        <strain evidence="1">ADurb.Bin131</strain>
    </source>
</reference>
<gene>
    <name evidence="1" type="ORF">BWX89_00037</name>
</gene>
<sequence length="316" mass="36032">MPAGEYTGNIKISGTGVEKYNIALKVRVANFRIEPKNPVLVDGWTKPHEGESYLKDFVEHGMNVWPGDITKEEMEKLGIKQVRLSAWSADKAKEFVEHVKSLGLDYNDYFVSVLDEPGGKTETELKPLIDIAKAIKKVDPKVRISFNPGESAALPTFQILAPYCDFWIPAVQHVFSPYYDNPKKKEIYLNKPWMWYTTPCLWDKVARDPGIRIAPSQPGNCVGVAFFALNYPWRDQWDTAYEHVRAASTMGAVMSRHGPVSSIIWEEIREAAQTANLAMMVREKLKVKTFDEVKDPEIQKLIKEGTDRDLIQWLEK</sequence>
<organism evidence="1">
    <name type="scientific">candidate division TA06 bacterium ADurb.Bin131</name>
    <dbReference type="NCBI Taxonomy" id="1852827"/>
    <lineage>
        <taxon>Bacteria</taxon>
        <taxon>Bacteria division TA06</taxon>
    </lineage>
</organism>
<dbReference type="AlphaFoldDB" id="A0A1V6CEW1"/>